<keyword evidence="1" id="KW-0472">Membrane</keyword>
<name>A0A6M3LYA3_9ZZZZ</name>
<evidence type="ECO:0000313" key="2">
    <source>
        <dbReference type="EMBL" id="QJA97645.1"/>
    </source>
</evidence>
<dbReference type="AlphaFoldDB" id="A0A6M3LYA3"/>
<gene>
    <name evidence="2" type="ORF">MM415B06032_0005</name>
</gene>
<sequence length="97" mass="11346">MQNNTLPESKIQWLTYLVYILLAFLTLISGWSKYESGKSLEAIGKLREDIPREYVSKERYINDVIRRMDTIEAKLDRILEIALGSKNRILSKELGRE</sequence>
<keyword evidence="1" id="KW-1133">Transmembrane helix</keyword>
<reference evidence="2" key="1">
    <citation type="submission" date="2020-03" db="EMBL/GenBank/DDBJ databases">
        <title>The deep terrestrial virosphere.</title>
        <authorList>
            <person name="Holmfeldt K."/>
            <person name="Nilsson E."/>
            <person name="Simone D."/>
            <person name="Lopez-Fernandez M."/>
            <person name="Wu X."/>
            <person name="de Brujin I."/>
            <person name="Lundin D."/>
            <person name="Andersson A."/>
            <person name="Bertilsson S."/>
            <person name="Dopson M."/>
        </authorList>
    </citation>
    <scope>NUCLEOTIDE SEQUENCE</scope>
    <source>
        <strain evidence="2">MM415B06032</strain>
    </source>
</reference>
<protein>
    <submittedName>
        <fullName evidence="2">Uncharacterized protein</fullName>
    </submittedName>
</protein>
<accession>A0A6M3LYA3</accession>
<dbReference type="EMBL" id="MT143512">
    <property type="protein sequence ID" value="QJA97645.1"/>
    <property type="molecule type" value="Genomic_DNA"/>
</dbReference>
<organism evidence="2">
    <name type="scientific">viral metagenome</name>
    <dbReference type="NCBI Taxonomy" id="1070528"/>
    <lineage>
        <taxon>unclassified sequences</taxon>
        <taxon>metagenomes</taxon>
        <taxon>organismal metagenomes</taxon>
    </lineage>
</organism>
<evidence type="ECO:0000256" key="1">
    <source>
        <dbReference type="SAM" id="Phobius"/>
    </source>
</evidence>
<proteinExistence type="predicted"/>
<feature type="transmembrane region" description="Helical" evidence="1">
    <location>
        <begin position="13"/>
        <end position="31"/>
    </location>
</feature>
<keyword evidence="1" id="KW-0812">Transmembrane</keyword>